<evidence type="ECO:0000313" key="9">
    <source>
        <dbReference type="EMBL" id="SCU97390.1"/>
    </source>
</evidence>
<gene>
    <name evidence="9" type="ORF">LAMI_0F09912G</name>
</gene>
<feature type="region of interest" description="Disordered" evidence="5">
    <location>
        <begin position="616"/>
        <end position="667"/>
    </location>
</feature>
<dbReference type="GO" id="GO:0071944">
    <property type="term" value="C:cell periphery"/>
    <property type="evidence" value="ECO:0007669"/>
    <property type="project" value="UniProtKB-ARBA"/>
</dbReference>
<keyword evidence="7" id="KW-0732">Signal</keyword>
<dbReference type="InterPro" id="IPR051694">
    <property type="entry name" value="Immunoregulatory_rcpt-like"/>
</dbReference>
<dbReference type="InterPro" id="IPR013783">
    <property type="entry name" value="Ig-like_fold"/>
</dbReference>
<evidence type="ECO:0000313" key="10">
    <source>
        <dbReference type="Proteomes" id="UP000191024"/>
    </source>
</evidence>
<feature type="compositionally biased region" description="Low complexity" evidence="5">
    <location>
        <begin position="440"/>
        <end position="468"/>
    </location>
</feature>
<reference evidence="10" key="1">
    <citation type="submission" date="2016-03" db="EMBL/GenBank/DDBJ databases">
        <authorList>
            <person name="Devillers H."/>
        </authorList>
    </citation>
    <scope>NUCLEOTIDE SEQUENCE [LARGE SCALE GENOMIC DNA]</scope>
</reference>
<sequence>MRRRLVVFVLSLVAQSVLGQPYEAFSFEEQLPPVGKVGEQFSFQFSNDTLKSNVNGQVQIQYDAFDLPSWLNFDPTSRTLSGEPSEQVLGGDDSDTTISIVLQGTDPSDNKQLNKTYDLLVSRPNAVPEVASNFNLLNLLKDSGFTNGKNGLKLSPGQVFNITFGRNSFDNLNADTQFYGRSQLYHAPLPNWLFFDESDLTFSGTAPVVNSQIAPELDYSFSLIASNSPNYDGAEIVFDLVVGAHDFSTSIQNTLVVNVSNSGEFDYEIPLNYVYLDGNPVSVDNISSVQLSDAPDWVSLQNYSLKGTLTSATNSSSFGVSIFDKYNDVVYLDFSVESTQTLFAVSSLPGANATRDQWFSYTLLPSQFTNFQETNVSVSFSNSSDSTSWLSYHSSNLTLAGTTPNSLDSVGVNVLAQQGSRSQTLSFEIIGVNARNKNITSSSSSSSSTAASSTTVSPSSTVSSTSSVTASASAAPKPLVSGVKSSHKSNRAVAIGCGVAIPLAFIFLCLLALLLWRRKRQQQGTENDKENSPTISGPQLNNPANRPNAFPVVSPFDDENSVDDSSTARRLGALNAMKLDEQGSSASDVSTINEKDNLSACSSPIADVYPGALNTSSKDQLLDQPPNDEYFDSNNRTSSVYFNSKPTNRKSWRYSTSAPAAARSGRESYNSLKTVTTAELMNTELVQEGSLPKDPRKSSLGLRDSVFWGNPQPDAALKATTPVPQSPPVNPKDNPQDQHSYRTQSTSSSDGFMPVKQGDKYEWVEKSGTKPSTPSRKRSLKKLVSLPNRSGVGVLDANDIQGEEPEIDSFHE</sequence>
<proteinExistence type="predicted"/>
<feature type="region of interest" description="Disordered" evidence="5">
    <location>
        <begin position="523"/>
        <end position="564"/>
    </location>
</feature>
<dbReference type="Gene3D" id="2.60.40.10">
    <property type="entry name" value="Immunoglobulins"/>
    <property type="match status" value="3"/>
</dbReference>
<dbReference type="Proteomes" id="UP000191024">
    <property type="component" value="Chromosome F"/>
</dbReference>
<dbReference type="AlphaFoldDB" id="A0A1G4K1F7"/>
<keyword evidence="10" id="KW-1185">Reference proteome</keyword>
<dbReference type="EMBL" id="LT598467">
    <property type="protein sequence ID" value="SCU97390.1"/>
    <property type="molecule type" value="Genomic_DNA"/>
</dbReference>
<feature type="compositionally biased region" description="Basic and acidic residues" evidence="5">
    <location>
        <begin position="757"/>
        <end position="768"/>
    </location>
</feature>
<feature type="compositionally biased region" description="Polar residues" evidence="5">
    <location>
        <begin position="632"/>
        <end position="646"/>
    </location>
</feature>
<keyword evidence="3 6" id="KW-1133">Transmembrane helix</keyword>
<evidence type="ECO:0000256" key="1">
    <source>
        <dbReference type="ARBA" id="ARBA00004167"/>
    </source>
</evidence>
<feature type="region of interest" description="Disordered" evidence="5">
    <location>
        <begin position="439"/>
        <end position="468"/>
    </location>
</feature>
<evidence type="ECO:0000256" key="4">
    <source>
        <dbReference type="ARBA" id="ARBA00023136"/>
    </source>
</evidence>
<feature type="chain" id="PRO_5009236337" evidence="7">
    <location>
        <begin position="20"/>
        <end position="812"/>
    </location>
</feature>
<dbReference type="STRING" id="1230905.A0A1G4K1F7"/>
<dbReference type="SUPFAM" id="SSF49313">
    <property type="entry name" value="Cadherin-like"/>
    <property type="match status" value="3"/>
</dbReference>
<feature type="domain" description="Dystroglycan-type cadherin-like" evidence="8">
    <location>
        <begin position="144"/>
        <end position="249"/>
    </location>
</feature>
<dbReference type="InterPro" id="IPR015919">
    <property type="entry name" value="Cadherin-like_sf"/>
</dbReference>
<evidence type="ECO:0000256" key="3">
    <source>
        <dbReference type="ARBA" id="ARBA00022989"/>
    </source>
</evidence>
<evidence type="ECO:0000256" key="7">
    <source>
        <dbReference type="SAM" id="SignalP"/>
    </source>
</evidence>
<evidence type="ECO:0000256" key="6">
    <source>
        <dbReference type="SAM" id="Phobius"/>
    </source>
</evidence>
<feature type="compositionally biased region" description="Polar residues" evidence="5">
    <location>
        <begin position="532"/>
        <end position="545"/>
    </location>
</feature>
<dbReference type="GO" id="GO:0016020">
    <property type="term" value="C:membrane"/>
    <property type="evidence" value="ECO:0007669"/>
    <property type="project" value="UniProtKB-SubCell"/>
</dbReference>
<evidence type="ECO:0000256" key="2">
    <source>
        <dbReference type="ARBA" id="ARBA00022692"/>
    </source>
</evidence>
<evidence type="ECO:0000256" key="5">
    <source>
        <dbReference type="SAM" id="MobiDB-lite"/>
    </source>
</evidence>
<dbReference type="GO" id="GO:0005509">
    <property type="term" value="F:calcium ion binding"/>
    <property type="evidence" value="ECO:0007669"/>
    <property type="project" value="InterPro"/>
</dbReference>
<dbReference type="InterPro" id="IPR006644">
    <property type="entry name" value="Cadg"/>
</dbReference>
<protein>
    <submittedName>
        <fullName evidence="9">LAMI_0F09912g1_1</fullName>
    </submittedName>
</protein>
<feature type="domain" description="Dystroglycan-type cadherin-like" evidence="8">
    <location>
        <begin position="29"/>
        <end position="128"/>
    </location>
</feature>
<dbReference type="OrthoDB" id="41532at2759"/>
<dbReference type="PANTHER" id="PTHR15549">
    <property type="entry name" value="PAIRED IMMUNOGLOBULIN-LIKE TYPE 2 RECEPTOR"/>
    <property type="match status" value="1"/>
</dbReference>
<dbReference type="SMART" id="SM00736">
    <property type="entry name" value="CADG"/>
    <property type="match status" value="3"/>
</dbReference>
<dbReference type="PANTHER" id="PTHR15549:SF26">
    <property type="entry name" value="AXIAL BUDDING PATTERN PROTEIN 2-RELATED"/>
    <property type="match status" value="1"/>
</dbReference>
<feature type="domain" description="Dystroglycan-type cadherin-like" evidence="8">
    <location>
        <begin position="343"/>
        <end position="436"/>
    </location>
</feature>
<feature type="compositionally biased region" description="Acidic residues" evidence="5">
    <location>
        <begin position="801"/>
        <end position="812"/>
    </location>
</feature>
<feature type="region of interest" description="Disordered" evidence="5">
    <location>
        <begin position="683"/>
        <end position="812"/>
    </location>
</feature>
<organism evidence="9 10">
    <name type="scientific">Lachancea mirantina</name>
    <dbReference type="NCBI Taxonomy" id="1230905"/>
    <lineage>
        <taxon>Eukaryota</taxon>
        <taxon>Fungi</taxon>
        <taxon>Dikarya</taxon>
        <taxon>Ascomycota</taxon>
        <taxon>Saccharomycotina</taxon>
        <taxon>Saccharomycetes</taxon>
        <taxon>Saccharomycetales</taxon>
        <taxon>Saccharomycetaceae</taxon>
        <taxon>Lachancea</taxon>
    </lineage>
</organism>
<feature type="signal peptide" evidence="7">
    <location>
        <begin position="1"/>
        <end position="19"/>
    </location>
</feature>
<feature type="compositionally biased region" description="Polar residues" evidence="5">
    <location>
        <begin position="741"/>
        <end position="750"/>
    </location>
</feature>
<feature type="transmembrane region" description="Helical" evidence="6">
    <location>
        <begin position="493"/>
        <end position="516"/>
    </location>
</feature>
<name>A0A1G4K1F7_9SACH</name>
<accession>A0A1G4K1F7</accession>
<keyword evidence="2 6" id="KW-0812">Transmembrane</keyword>
<comment type="subcellular location">
    <subcellularLocation>
        <location evidence="1">Membrane</location>
        <topology evidence="1">Single-pass membrane protein</topology>
    </subcellularLocation>
</comment>
<keyword evidence="4 6" id="KW-0472">Membrane</keyword>
<dbReference type="Pfam" id="PF05345">
    <property type="entry name" value="He_PIG"/>
    <property type="match status" value="2"/>
</dbReference>
<evidence type="ECO:0000259" key="8">
    <source>
        <dbReference type="SMART" id="SM00736"/>
    </source>
</evidence>